<keyword evidence="2" id="KW-1185">Reference proteome</keyword>
<protein>
    <submittedName>
        <fullName evidence="1">Uncharacterized protein</fullName>
    </submittedName>
</protein>
<reference evidence="1 2" key="1">
    <citation type="submission" date="2018-11" db="EMBL/GenBank/DDBJ databases">
        <authorList>
            <consortium name="Pathogen Informatics"/>
        </authorList>
    </citation>
    <scope>NUCLEOTIDE SEQUENCE [LARGE SCALE GENOMIC DNA]</scope>
</reference>
<evidence type="ECO:0000313" key="2">
    <source>
        <dbReference type="Proteomes" id="UP000281553"/>
    </source>
</evidence>
<dbReference type="AlphaFoldDB" id="A0A3P7P2H0"/>
<proteinExistence type="predicted"/>
<dbReference type="EMBL" id="UYRU01060657">
    <property type="protein sequence ID" value="VDN14879.1"/>
    <property type="molecule type" value="Genomic_DNA"/>
</dbReference>
<name>A0A3P7P2H0_DIBLA</name>
<organism evidence="1 2">
    <name type="scientific">Dibothriocephalus latus</name>
    <name type="common">Fish tapeworm</name>
    <name type="synonym">Diphyllobothrium latum</name>
    <dbReference type="NCBI Taxonomy" id="60516"/>
    <lineage>
        <taxon>Eukaryota</taxon>
        <taxon>Metazoa</taxon>
        <taxon>Spiralia</taxon>
        <taxon>Lophotrochozoa</taxon>
        <taxon>Platyhelminthes</taxon>
        <taxon>Cestoda</taxon>
        <taxon>Eucestoda</taxon>
        <taxon>Diphyllobothriidea</taxon>
        <taxon>Diphyllobothriidae</taxon>
        <taxon>Dibothriocephalus</taxon>
    </lineage>
</organism>
<sequence length="104" mass="11729">MMVSGQQFKTSTCKPIFISKGFSQATSMQSVLRTTKVGSPNTFPCRVLTPRVSLAPSKWSQPCKSLELTKTFMVRFSGWTQDYSELSRPVSFPPVLFLLNRLVF</sequence>
<evidence type="ECO:0000313" key="1">
    <source>
        <dbReference type="EMBL" id="VDN14879.1"/>
    </source>
</evidence>
<dbReference type="Proteomes" id="UP000281553">
    <property type="component" value="Unassembled WGS sequence"/>
</dbReference>
<accession>A0A3P7P2H0</accession>
<gene>
    <name evidence="1" type="ORF">DILT_LOCUS10710</name>
</gene>